<dbReference type="Pfam" id="PF05709">
    <property type="entry name" value="Sipho_tail"/>
    <property type="match status" value="1"/>
</dbReference>
<dbReference type="AlphaFoldDB" id="A0A0R1U5Y3"/>
<protein>
    <recommendedName>
        <fullName evidence="1">Siphovirus-type tail component RIFT-related domain-containing protein</fullName>
    </recommendedName>
</protein>
<sequence length="273" mass="30301">MSELYVKTNSSDEVAVSEVIEGLQLLDLSTASPAVTNTYDQDTAVDGQSVVSMTYDKNTVNAKFWLHFGTWEDYLLAKHEIYKLFGGREIHRLRTDTEPYVCEYVLPTAFELALIADGSHDATFTIPFDNPSGYRYSVNNSDIMTIEEFGMNRPLDADPEYHFTSTTMRVFNASDIVIDPYEQRHDLKITTKFAGNSCKLTNTTNNSAWTYTKAATQADTIILDGIATTLNGKPASANTDYGTITLDPGWNTITATGTTAIDCTFSFPFIYLG</sequence>
<evidence type="ECO:0000313" key="2">
    <source>
        <dbReference type="EMBL" id="KRL88633.1"/>
    </source>
</evidence>
<gene>
    <name evidence="2" type="ORF">FC50_GL002393</name>
</gene>
<dbReference type="InterPro" id="IPR008841">
    <property type="entry name" value="Siphovirus-type_tail_N"/>
</dbReference>
<comment type="caution">
    <text evidence="2">The sequence shown here is derived from an EMBL/GenBank/DDBJ whole genome shotgun (WGS) entry which is preliminary data.</text>
</comment>
<dbReference type="EMBL" id="AZFJ01000003">
    <property type="protein sequence ID" value="KRL88633.1"/>
    <property type="molecule type" value="Genomic_DNA"/>
</dbReference>
<reference evidence="2 3" key="1">
    <citation type="journal article" date="2015" name="Genome Announc.">
        <title>Expanding the biotechnology potential of lactobacilli through comparative genomics of 213 strains and associated genera.</title>
        <authorList>
            <person name="Sun Z."/>
            <person name="Harris H.M."/>
            <person name="McCann A."/>
            <person name="Guo C."/>
            <person name="Argimon S."/>
            <person name="Zhang W."/>
            <person name="Yang X."/>
            <person name="Jeffery I.B."/>
            <person name="Cooney J.C."/>
            <person name="Kagawa T.F."/>
            <person name="Liu W."/>
            <person name="Song Y."/>
            <person name="Salvetti E."/>
            <person name="Wrobel A."/>
            <person name="Rasinkangas P."/>
            <person name="Parkhill J."/>
            <person name="Rea M.C."/>
            <person name="O'Sullivan O."/>
            <person name="Ritari J."/>
            <person name="Douillard F.P."/>
            <person name="Paul Ross R."/>
            <person name="Yang R."/>
            <person name="Briner A.E."/>
            <person name="Felis G.E."/>
            <person name="de Vos W.M."/>
            <person name="Barrangou R."/>
            <person name="Klaenhammer T.R."/>
            <person name="Caufield P.W."/>
            <person name="Cui Y."/>
            <person name="Zhang H."/>
            <person name="O'Toole P.W."/>
        </authorList>
    </citation>
    <scope>NUCLEOTIDE SEQUENCE [LARGE SCALE GENOMIC DNA]</scope>
    <source>
        <strain evidence="2 3">DSM 15945</strain>
    </source>
</reference>
<organism evidence="2 3">
    <name type="scientific">Lacticaseibacillus pantheris DSM 15945 = JCM 12539 = NBRC 106106</name>
    <dbReference type="NCBI Taxonomy" id="1423783"/>
    <lineage>
        <taxon>Bacteria</taxon>
        <taxon>Bacillati</taxon>
        <taxon>Bacillota</taxon>
        <taxon>Bacilli</taxon>
        <taxon>Lactobacillales</taxon>
        <taxon>Lactobacillaceae</taxon>
        <taxon>Lacticaseibacillus</taxon>
    </lineage>
</organism>
<feature type="domain" description="Siphovirus-type tail component RIFT-related" evidence="1">
    <location>
        <begin position="41"/>
        <end position="129"/>
    </location>
</feature>
<keyword evidence="3" id="KW-1185">Reference proteome</keyword>
<dbReference type="RefSeq" id="WP_054651512.1">
    <property type="nucleotide sequence ID" value="NZ_AZFJ01000003.1"/>
</dbReference>
<name>A0A0R1U5Y3_9LACO</name>
<dbReference type="PATRIC" id="fig|1423783.4.peg.2464"/>
<evidence type="ECO:0000259" key="1">
    <source>
        <dbReference type="Pfam" id="PF05709"/>
    </source>
</evidence>
<accession>A0A0R1U5Y3</accession>
<dbReference type="Proteomes" id="UP000051922">
    <property type="component" value="Unassembled WGS sequence"/>
</dbReference>
<dbReference type="STRING" id="1423783.FC50_GL002393"/>
<proteinExistence type="predicted"/>
<dbReference type="OrthoDB" id="2194642at2"/>
<evidence type="ECO:0000313" key="3">
    <source>
        <dbReference type="Proteomes" id="UP000051922"/>
    </source>
</evidence>